<dbReference type="RefSeq" id="WP_294893297.1">
    <property type="nucleotide sequence ID" value="NZ_DLUI01000071.1"/>
</dbReference>
<comment type="caution">
    <text evidence="4">The sequence shown here is derived from an EMBL/GenBank/DDBJ whole genome shotgun (WGS) entry which is preliminary data.</text>
</comment>
<feature type="compositionally biased region" description="Basic and acidic residues" evidence="2">
    <location>
        <begin position="226"/>
        <end position="238"/>
    </location>
</feature>
<name>A0A2D3WFD1_9BACT</name>
<feature type="modified residue" description="4-aspartylphosphate" evidence="1">
    <location>
        <position position="47"/>
    </location>
</feature>
<evidence type="ECO:0000256" key="2">
    <source>
        <dbReference type="SAM" id="MobiDB-lite"/>
    </source>
</evidence>
<organism evidence="4 5">
    <name type="scientific">Sulfuricurvum kujiense</name>
    <dbReference type="NCBI Taxonomy" id="148813"/>
    <lineage>
        <taxon>Bacteria</taxon>
        <taxon>Pseudomonadati</taxon>
        <taxon>Campylobacterota</taxon>
        <taxon>Epsilonproteobacteria</taxon>
        <taxon>Campylobacterales</taxon>
        <taxon>Sulfurimonadaceae</taxon>
        <taxon>Sulfuricurvum</taxon>
    </lineage>
</organism>
<evidence type="ECO:0000313" key="5">
    <source>
        <dbReference type="Proteomes" id="UP000228859"/>
    </source>
</evidence>
<protein>
    <recommendedName>
        <fullName evidence="3">Response regulatory domain-containing protein</fullName>
    </recommendedName>
</protein>
<dbReference type="AlphaFoldDB" id="A0A2D3WFD1"/>
<dbReference type="GO" id="GO:0000160">
    <property type="term" value="P:phosphorelay signal transduction system"/>
    <property type="evidence" value="ECO:0007669"/>
    <property type="project" value="InterPro"/>
</dbReference>
<evidence type="ECO:0000259" key="3">
    <source>
        <dbReference type="PROSITE" id="PS50110"/>
    </source>
</evidence>
<feature type="region of interest" description="Disordered" evidence="2">
    <location>
        <begin position="207"/>
        <end position="309"/>
    </location>
</feature>
<reference evidence="4 5" key="1">
    <citation type="journal article" date="2017" name="Front. Microbiol.">
        <title>Comparative Genomic Analysis of the Class Epsilonproteobacteria and Proposed Reclassification to Epsilonbacteraeota (phyl. nov.).</title>
        <authorList>
            <person name="Waite D.W."/>
            <person name="Vanwonterghem I."/>
            <person name="Rinke C."/>
            <person name="Parks D.H."/>
            <person name="Zhang Y."/>
            <person name="Takai K."/>
            <person name="Sievert S.M."/>
            <person name="Simon J."/>
            <person name="Campbell B.J."/>
            <person name="Hanson T.E."/>
            <person name="Woyke T."/>
            <person name="Klotz M.G."/>
            <person name="Hugenholtz P."/>
        </authorList>
    </citation>
    <scope>NUCLEOTIDE SEQUENCE [LARGE SCALE GENOMIC DNA]</scope>
    <source>
        <strain evidence="4">UBA12443</strain>
    </source>
</reference>
<keyword evidence="1" id="KW-0597">Phosphoprotein</keyword>
<feature type="compositionally biased region" description="Acidic residues" evidence="2">
    <location>
        <begin position="278"/>
        <end position="294"/>
    </location>
</feature>
<evidence type="ECO:0000313" key="4">
    <source>
        <dbReference type="EMBL" id="DAB38615.1"/>
    </source>
</evidence>
<dbReference type="PROSITE" id="PS50110">
    <property type="entry name" value="RESPONSE_REGULATORY"/>
    <property type="match status" value="1"/>
</dbReference>
<sequence length="485" mass="54312">MKILLFNDNPVVRKLVALSAQKTKDDLSVIWSVDEIEATEYDLLIVDDALYSDEMFESLNEKIIVKSTLFMATRGQAVPSGFDNVINKPFLPTDLVDMFVQIEKKVSATSEAKGDAKEESTPSEAMYAINLEDTLPDLEGHEEELMEAEHLNDSEEEFDFSSLEDFDEKLPETAILDQEEVQEVQGLLEETEEDDFAQELNDMNLSSEESALPSVTEDDFSFDDDLLPHEDTLSHKELLDEDDFDDIEFSTSLEESAGADEDEELLSLSEANPSEGENGLDEMDISSLMEEDELLPMNEETLSDDESTLDEMDISTLMDDDELGDLESKIEDAVSTLDEGELERELESDDFGLDFDDAALDELTVNQEESAELERDDSEDFDELDMLDERELKRAIGEEIEDDEPAVYADEGDESLVAETLDEVMNESPSFLEETDEESEEVETASHAEGVEALQALLKALSNENVAKSLKGMNISININFGNDK</sequence>
<gene>
    <name evidence="4" type="ORF">CFH83_04830</name>
</gene>
<accession>A0A2D3WFD1</accession>
<dbReference type="Proteomes" id="UP000228859">
    <property type="component" value="Unassembled WGS sequence"/>
</dbReference>
<evidence type="ECO:0000256" key="1">
    <source>
        <dbReference type="PROSITE-ProRule" id="PRU00169"/>
    </source>
</evidence>
<feature type="domain" description="Response regulatory" evidence="3">
    <location>
        <begin position="2"/>
        <end position="103"/>
    </location>
</feature>
<dbReference type="InterPro" id="IPR001789">
    <property type="entry name" value="Sig_transdc_resp-reg_receiver"/>
</dbReference>
<feature type="compositionally biased region" description="Acidic residues" evidence="2">
    <location>
        <begin position="216"/>
        <end position="225"/>
    </location>
</feature>
<feature type="compositionally biased region" description="Acidic residues" evidence="2">
    <location>
        <begin position="239"/>
        <end position="248"/>
    </location>
</feature>
<dbReference type="EMBL" id="DLUI01000071">
    <property type="protein sequence ID" value="DAB38615.1"/>
    <property type="molecule type" value="Genomic_DNA"/>
</dbReference>
<proteinExistence type="predicted"/>